<protein>
    <recommendedName>
        <fullName evidence="5">SsuA/THI5-like domain-containing protein</fullName>
    </recommendedName>
</protein>
<feature type="domain" description="SsuA/THI5-like" evidence="5">
    <location>
        <begin position="44"/>
        <end position="242"/>
    </location>
</feature>
<evidence type="ECO:0000259" key="5">
    <source>
        <dbReference type="Pfam" id="PF09084"/>
    </source>
</evidence>
<dbReference type="EMBL" id="STGJ01000003">
    <property type="protein sequence ID" value="TIC85312.1"/>
    <property type="molecule type" value="Genomic_DNA"/>
</dbReference>
<dbReference type="Pfam" id="PF09084">
    <property type="entry name" value="NMT1"/>
    <property type="match status" value="1"/>
</dbReference>
<dbReference type="OrthoDB" id="9815602at2"/>
<dbReference type="Proteomes" id="UP000308891">
    <property type="component" value="Unassembled WGS sequence"/>
</dbReference>
<keyword evidence="7" id="KW-1185">Reference proteome</keyword>
<evidence type="ECO:0000256" key="2">
    <source>
        <dbReference type="ARBA" id="ARBA00010742"/>
    </source>
</evidence>
<proteinExistence type="inferred from homology"/>
<dbReference type="GO" id="GO:0042597">
    <property type="term" value="C:periplasmic space"/>
    <property type="evidence" value="ECO:0007669"/>
    <property type="project" value="UniProtKB-SubCell"/>
</dbReference>
<evidence type="ECO:0000256" key="1">
    <source>
        <dbReference type="ARBA" id="ARBA00004418"/>
    </source>
</evidence>
<comment type="subcellular location">
    <subcellularLocation>
        <location evidence="1">Periplasm</location>
    </subcellularLocation>
</comment>
<dbReference type="InterPro" id="IPR015168">
    <property type="entry name" value="SsuA/THI5"/>
</dbReference>
<dbReference type="PANTHER" id="PTHR30024:SF47">
    <property type="entry name" value="TAURINE-BINDING PERIPLASMIC PROTEIN"/>
    <property type="match status" value="1"/>
</dbReference>
<evidence type="ECO:0000256" key="4">
    <source>
        <dbReference type="SAM" id="SignalP"/>
    </source>
</evidence>
<organism evidence="6 7">
    <name type="scientific">Crenobacter intestini</name>
    <dbReference type="NCBI Taxonomy" id="2563443"/>
    <lineage>
        <taxon>Bacteria</taxon>
        <taxon>Pseudomonadati</taxon>
        <taxon>Pseudomonadota</taxon>
        <taxon>Betaproteobacteria</taxon>
        <taxon>Neisseriales</taxon>
        <taxon>Neisseriaceae</taxon>
        <taxon>Crenobacter</taxon>
    </lineage>
</organism>
<accession>A0A4T0V181</accession>
<gene>
    <name evidence="6" type="ORF">E5K04_04840</name>
</gene>
<comment type="caution">
    <text evidence="6">The sequence shown here is derived from an EMBL/GenBank/DDBJ whole genome shotgun (WGS) entry which is preliminary data.</text>
</comment>
<dbReference type="Gene3D" id="3.40.190.10">
    <property type="entry name" value="Periplasmic binding protein-like II"/>
    <property type="match status" value="2"/>
</dbReference>
<dbReference type="SUPFAM" id="SSF53850">
    <property type="entry name" value="Periplasmic binding protein-like II"/>
    <property type="match status" value="1"/>
</dbReference>
<evidence type="ECO:0000256" key="3">
    <source>
        <dbReference type="ARBA" id="ARBA00022729"/>
    </source>
</evidence>
<dbReference type="AlphaFoldDB" id="A0A4T0V181"/>
<reference evidence="6 7" key="1">
    <citation type="submission" date="2019-04" db="EMBL/GenBank/DDBJ databases">
        <title>Crenobacter sp. nov.</title>
        <authorList>
            <person name="Shi S."/>
        </authorList>
    </citation>
    <scope>NUCLEOTIDE SEQUENCE [LARGE SCALE GENOMIC DNA]</scope>
    <source>
        <strain evidence="6 7">GY 70310</strain>
    </source>
</reference>
<dbReference type="PANTHER" id="PTHR30024">
    <property type="entry name" value="ALIPHATIC SULFONATES-BINDING PROTEIN-RELATED"/>
    <property type="match status" value="1"/>
</dbReference>
<sequence length="329" mass="34558">MQSPRASTDHTRRRLLTGCALAVLSAALPACVSEPPLKLSTHPWPGHGFLWLAQQQGVLAAGGVRLIELASASTSLHALSAGIVDAATLTLDEVLRARAGGIPLTIVLVLDSSAGADMLVARDKVADLSALAGKRIGFERSATGALMLSGVLKAAGLSAADVELVDVGINMQEAAWRAGKIDAAISYPPVATRLIKHGGHVLFDSRSLPDTIFDVVAVREEALLAKPAAVATLIDAHLKGVDKWRGSNAYQQHMLTRWLGLPPAKARRIFDGLKPCDTAENLRLLGGTSPLLAQVADTLVLKLAAENIDARANGPTPLIDATHFPEHAR</sequence>
<name>A0A4T0V181_9NEIS</name>
<comment type="similarity">
    <text evidence="2">Belongs to the bacterial solute-binding protein SsuA/TauA family.</text>
</comment>
<feature type="chain" id="PRO_5020928965" description="SsuA/THI5-like domain-containing protein" evidence="4">
    <location>
        <begin position="33"/>
        <end position="329"/>
    </location>
</feature>
<feature type="signal peptide" evidence="4">
    <location>
        <begin position="1"/>
        <end position="32"/>
    </location>
</feature>
<evidence type="ECO:0000313" key="7">
    <source>
        <dbReference type="Proteomes" id="UP000308891"/>
    </source>
</evidence>
<evidence type="ECO:0000313" key="6">
    <source>
        <dbReference type="EMBL" id="TIC85312.1"/>
    </source>
</evidence>
<keyword evidence="3 4" id="KW-0732">Signal</keyword>